<accession>A0A8J8BD17</accession>
<dbReference type="RefSeq" id="WP_211470080.1">
    <property type="nucleotide sequence ID" value="NZ_JAGSXH010000097.1"/>
</dbReference>
<keyword evidence="1" id="KW-0378">Hydrolase</keyword>
<keyword evidence="2" id="KW-1185">Reference proteome</keyword>
<reference evidence="1" key="1">
    <citation type="submission" date="2021-04" db="EMBL/GenBank/DDBJ databases">
        <title>Genome based classification of Actinospica acidithermotolerans sp. nov., an actinobacterium isolated from an Indonesian hot spring.</title>
        <authorList>
            <person name="Kusuma A.B."/>
            <person name="Putra K.E."/>
            <person name="Nafisah S."/>
            <person name="Loh J."/>
            <person name="Nouioui I."/>
            <person name="Goodfellow M."/>
        </authorList>
    </citation>
    <scope>NUCLEOTIDE SEQUENCE</scope>
    <source>
        <strain evidence="1">DSM 45618</strain>
    </source>
</reference>
<dbReference type="EMBL" id="JAGSXH010000097">
    <property type="protein sequence ID" value="MBS2965722.1"/>
    <property type="molecule type" value="Genomic_DNA"/>
</dbReference>
<evidence type="ECO:0000313" key="1">
    <source>
        <dbReference type="EMBL" id="MBS2965722.1"/>
    </source>
</evidence>
<comment type="caution">
    <text evidence="1">The sequence shown here is derived from an EMBL/GenBank/DDBJ whole genome shotgun (WGS) entry which is preliminary data.</text>
</comment>
<keyword evidence="1" id="KW-0645">Protease</keyword>
<gene>
    <name evidence="1" type="ORF">KGA66_21905</name>
</gene>
<evidence type="ECO:0000313" key="2">
    <source>
        <dbReference type="Proteomes" id="UP000677913"/>
    </source>
</evidence>
<name>A0A8J8BD17_9ACTN</name>
<organism evidence="1 2">
    <name type="scientific">Actinocrinis puniceicyclus</name>
    <dbReference type="NCBI Taxonomy" id="977794"/>
    <lineage>
        <taxon>Bacteria</taxon>
        <taxon>Bacillati</taxon>
        <taxon>Actinomycetota</taxon>
        <taxon>Actinomycetes</taxon>
        <taxon>Catenulisporales</taxon>
        <taxon>Actinospicaceae</taxon>
        <taxon>Actinocrinis</taxon>
    </lineage>
</organism>
<keyword evidence="1" id="KW-0121">Carboxypeptidase</keyword>
<dbReference type="AlphaFoldDB" id="A0A8J8BD17"/>
<protein>
    <submittedName>
        <fullName evidence="1">Carboxypeptidase regulatory-like domain-containing protein</fullName>
    </submittedName>
</protein>
<dbReference type="Proteomes" id="UP000677913">
    <property type="component" value="Unassembled WGS sequence"/>
</dbReference>
<sequence>MNGHSGSGEADRIAASAAALIDAHDEELLRLLRECHEQLDPMPDSVVQRSLFALAVEDIDAEVLRLAEEYRPAAGVRGDAGDEGEQARVVTFDSDSLTIMIRISRHAESVRIDGWLAPPQSCRVELRSGQRTLAAAVDAEGRFVLDAIPRGLAQLVVRLGEALTGSGGPSILTPAIVL</sequence>
<proteinExistence type="predicted"/>
<dbReference type="GO" id="GO:0004180">
    <property type="term" value="F:carboxypeptidase activity"/>
    <property type="evidence" value="ECO:0007669"/>
    <property type="project" value="UniProtKB-KW"/>
</dbReference>